<organism evidence="7 8">
    <name type="scientific">Candidatus Magnetoglobus multicellularis str. Araruama</name>
    <dbReference type="NCBI Taxonomy" id="890399"/>
    <lineage>
        <taxon>Bacteria</taxon>
        <taxon>Pseudomonadati</taxon>
        <taxon>Thermodesulfobacteriota</taxon>
        <taxon>Desulfobacteria</taxon>
        <taxon>Desulfobacterales</taxon>
        <taxon>Desulfobacteraceae</taxon>
        <taxon>Candidatus Magnetoglobus</taxon>
    </lineage>
</organism>
<evidence type="ECO:0000313" key="8">
    <source>
        <dbReference type="Proteomes" id="UP000189670"/>
    </source>
</evidence>
<dbReference type="PANTHER" id="PTHR11228:SF7">
    <property type="entry name" value="PQQA PEPTIDE CYCLASE"/>
    <property type="match status" value="1"/>
</dbReference>
<dbReference type="Gene3D" id="3.20.20.70">
    <property type="entry name" value="Aldolase class I"/>
    <property type="match status" value="1"/>
</dbReference>
<protein>
    <submittedName>
        <fullName evidence="7">Fe-S oxidoreductase</fullName>
    </submittedName>
</protein>
<dbReference type="InterPro" id="IPR013785">
    <property type="entry name" value="Aldolase_TIM"/>
</dbReference>
<sequence length="292" mass="34846">MKRNQKVMNRNQKGNVDWQFLQSKIFIGKEKKIYLPHIGIDITKGCNMRCEHCSHLSPMMHGHFLKEELIDSLEKWGKKLQPKRFAILGGEPLLHPDFEEIVLSAHQYWPNSEIVIVTNGILLERINNLFLEKIQKIGRIRFNISQHTESLEWMKKYEKMKIRFTKYETPFSLRKSYSRWMITYKQTAEGRYIPYTSLPQKAWEVCWGRSYYKIYEGNLWYCPRLVSVILAVKEGLFREEWQHILSHQPMTPNNTQEEIFAYLKQEALPECSMCPEEMVFVEPRQMDSTKDT</sequence>
<dbReference type="InterPro" id="IPR050377">
    <property type="entry name" value="Radical_SAM_PqqE_MftC-like"/>
</dbReference>
<evidence type="ECO:0000256" key="4">
    <source>
        <dbReference type="ARBA" id="ARBA00023004"/>
    </source>
</evidence>
<evidence type="ECO:0000256" key="5">
    <source>
        <dbReference type="ARBA" id="ARBA00023014"/>
    </source>
</evidence>
<dbReference type="SUPFAM" id="SSF102114">
    <property type="entry name" value="Radical SAM enzymes"/>
    <property type="match status" value="1"/>
</dbReference>
<dbReference type="AlphaFoldDB" id="A0A1V1P8D2"/>
<name>A0A1V1P8D2_9BACT</name>
<dbReference type="SFLD" id="SFLDG01067">
    <property type="entry name" value="SPASM/twitch_domain_containing"/>
    <property type="match status" value="1"/>
</dbReference>
<dbReference type="GO" id="GO:0003824">
    <property type="term" value="F:catalytic activity"/>
    <property type="evidence" value="ECO:0007669"/>
    <property type="project" value="InterPro"/>
</dbReference>
<keyword evidence="3" id="KW-0479">Metal-binding</keyword>
<reference evidence="8" key="1">
    <citation type="submission" date="2012-11" db="EMBL/GenBank/DDBJ databases">
        <authorList>
            <person name="Lucero-Rivera Y.E."/>
            <person name="Tovar-Ramirez D."/>
        </authorList>
    </citation>
    <scope>NUCLEOTIDE SEQUENCE [LARGE SCALE GENOMIC DNA]</scope>
    <source>
        <strain evidence="8">Araruama</strain>
    </source>
</reference>
<dbReference type="EMBL" id="ATBP01000331">
    <property type="protein sequence ID" value="ETR71033.1"/>
    <property type="molecule type" value="Genomic_DNA"/>
</dbReference>
<evidence type="ECO:0000313" key="7">
    <source>
        <dbReference type="EMBL" id="ETR71033.1"/>
    </source>
</evidence>
<dbReference type="SFLD" id="SFLDS00029">
    <property type="entry name" value="Radical_SAM"/>
    <property type="match status" value="1"/>
</dbReference>
<dbReference type="Proteomes" id="UP000189670">
    <property type="component" value="Unassembled WGS sequence"/>
</dbReference>
<keyword evidence="5" id="KW-0411">Iron-sulfur</keyword>
<dbReference type="GO" id="GO:0051536">
    <property type="term" value="F:iron-sulfur cluster binding"/>
    <property type="evidence" value="ECO:0007669"/>
    <property type="project" value="UniProtKB-KW"/>
</dbReference>
<proteinExistence type="predicted"/>
<comment type="cofactor">
    <cofactor evidence="1">
        <name>[4Fe-4S] cluster</name>
        <dbReference type="ChEBI" id="CHEBI:49883"/>
    </cofactor>
</comment>
<evidence type="ECO:0000256" key="3">
    <source>
        <dbReference type="ARBA" id="ARBA00022723"/>
    </source>
</evidence>
<gene>
    <name evidence="7" type="ORF">OMM_08383</name>
</gene>
<evidence type="ECO:0000256" key="2">
    <source>
        <dbReference type="ARBA" id="ARBA00022691"/>
    </source>
</evidence>
<dbReference type="CDD" id="cd01335">
    <property type="entry name" value="Radical_SAM"/>
    <property type="match status" value="1"/>
</dbReference>
<comment type="caution">
    <text evidence="7">The sequence shown here is derived from an EMBL/GenBank/DDBJ whole genome shotgun (WGS) entry which is preliminary data.</text>
</comment>
<feature type="domain" description="Radical SAM core" evidence="6">
    <location>
        <begin position="42"/>
        <end position="152"/>
    </location>
</feature>
<evidence type="ECO:0000259" key="6">
    <source>
        <dbReference type="Pfam" id="PF04055"/>
    </source>
</evidence>
<keyword evidence="4" id="KW-0408">Iron</keyword>
<dbReference type="InterPro" id="IPR007197">
    <property type="entry name" value="rSAM"/>
</dbReference>
<dbReference type="InterPro" id="IPR058240">
    <property type="entry name" value="rSAM_sf"/>
</dbReference>
<keyword evidence="2" id="KW-0949">S-adenosyl-L-methionine</keyword>
<dbReference type="PANTHER" id="PTHR11228">
    <property type="entry name" value="RADICAL SAM DOMAIN PROTEIN"/>
    <property type="match status" value="1"/>
</dbReference>
<dbReference type="GO" id="GO:0046872">
    <property type="term" value="F:metal ion binding"/>
    <property type="evidence" value="ECO:0007669"/>
    <property type="project" value="UniProtKB-KW"/>
</dbReference>
<accession>A0A1V1P8D2</accession>
<evidence type="ECO:0000256" key="1">
    <source>
        <dbReference type="ARBA" id="ARBA00001966"/>
    </source>
</evidence>
<dbReference type="Pfam" id="PF04055">
    <property type="entry name" value="Radical_SAM"/>
    <property type="match status" value="1"/>
</dbReference>